<accession>A0ACC2AD61</accession>
<evidence type="ECO:0000313" key="1">
    <source>
        <dbReference type="EMBL" id="KAJ7515500.1"/>
    </source>
</evidence>
<dbReference type="Proteomes" id="UP001162992">
    <property type="component" value="Chromosome 22"/>
</dbReference>
<dbReference type="EMBL" id="CM055113">
    <property type="protein sequence ID" value="KAJ7515500.1"/>
    <property type="molecule type" value="Genomic_DNA"/>
</dbReference>
<gene>
    <name evidence="1" type="ORF">O6H91_22G015900</name>
</gene>
<evidence type="ECO:0000313" key="2">
    <source>
        <dbReference type="Proteomes" id="UP001162992"/>
    </source>
</evidence>
<organism evidence="1 2">
    <name type="scientific">Diphasiastrum complanatum</name>
    <name type="common">Issler's clubmoss</name>
    <name type="synonym">Lycopodium complanatum</name>
    <dbReference type="NCBI Taxonomy" id="34168"/>
    <lineage>
        <taxon>Eukaryota</taxon>
        <taxon>Viridiplantae</taxon>
        <taxon>Streptophyta</taxon>
        <taxon>Embryophyta</taxon>
        <taxon>Tracheophyta</taxon>
        <taxon>Lycopodiopsida</taxon>
        <taxon>Lycopodiales</taxon>
        <taxon>Lycopodiaceae</taxon>
        <taxon>Lycopodioideae</taxon>
        <taxon>Diphasiastrum</taxon>
    </lineage>
</organism>
<keyword evidence="2" id="KW-1185">Reference proteome</keyword>
<protein>
    <submittedName>
        <fullName evidence="1">Uncharacterized protein</fullName>
    </submittedName>
</protein>
<sequence>MQWRRVMLEGKTTSRTRGGAIGPGKRWGHTCNAVEDGRLIYVFGGYGKYDCQTKDVHVFDAVKETWSKPVLKGTPPSPRNSHTSTTVGDRIFVFGGTDGHKPLDDFYVLDTVSNTWSKPAVRGDGPIAREGHGAALIGRDLLIFGGCGRSSSDSENYLNDLHILNTETFQWRKLATTGPSPIPRKNHASSSYKNKFIVVGGTDASNSRLGDVHMLDVDALAWTDLKTTGTKLEPRAAHMTVTIGRHLFVFGGFADKLKFFDDLHVLDLESGVWTKEETTGSGPSARRSLAGDCVNLEKGIILLHGGCNEGLEALDDMYYLNTDLRLERNPADQTPEKFSFKKELKRRRQEHLALTMLGKEKAMDSQKAIIPALLPGVFTFLFGLWRYLFAHCYYTAQQII</sequence>
<proteinExistence type="predicted"/>
<comment type="caution">
    <text evidence="1">The sequence shown here is derived from an EMBL/GenBank/DDBJ whole genome shotgun (WGS) entry which is preliminary data.</text>
</comment>
<name>A0ACC2AD61_DIPCM</name>
<reference evidence="2" key="1">
    <citation type="journal article" date="2024" name="Proc. Natl. Acad. Sci. U.S.A.">
        <title>Extraordinary preservation of gene collinearity over three hundred million years revealed in homosporous lycophytes.</title>
        <authorList>
            <person name="Li C."/>
            <person name="Wickell D."/>
            <person name="Kuo L.Y."/>
            <person name="Chen X."/>
            <person name="Nie B."/>
            <person name="Liao X."/>
            <person name="Peng D."/>
            <person name="Ji J."/>
            <person name="Jenkins J."/>
            <person name="Williams M."/>
            <person name="Shu S."/>
            <person name="Plott C."/>
            <person name="Barry K."/>
            <person name="Rajasekar S."/>
            <person name="Grimwood J."/>
            <person name="Han X."/>
            <person name="Sun S."/>
            <person name="Hou Z."/>
            <person name="He W."/>
            <person name="Dai G."/>
            <person name="Sun C."/>
            <person name="Schmutz J."/>
            <person name="Leebens-Mack J.H."/>
            <person name="Li F.W."/>
            <person name="Wang L."/>
        </authorList>
    </citation>
    <scope>NUCLEOTIDE SEQUENCE [LARGE SCALE GENOMIC DNA]</scope>
    <source>
        <strain evidence="2">cv. PW_Plant_1</strain>
    </source>
</reference>